<dbReference type="PANTHER" id="PTHR24214">
    <property type="entry name" value="PDZ AND LIM DOMAIN PROTEIN ZASP"/>
    <property type="match status" value="1"/>
</dbReference>
<dbReference type="InterPro" id="IPR006643">
    <property type="entry name" value="Zasp-like_motif"/>
</dbReference>
<dbReference type="FunFam" id="2.10.110.10:FF:000060">
    <property type="entry name" value="Uncharacterized protein, isoform Z"/>
    <property type="match status" value="1"/>
</dbReference>
<keyword evidence="5 6" id="KW-0440">LIM domain</keyword>
<evidence type="ECO:0000256" key="1">
    <source>
        <dbReference type="ARBA" id="ARBA00004496"/>
    </source>
</evidence>
<evidence type="ECO:0000256" key="3">
    <source>
        <dbReference type="ARBA" id="ARBA00022723"/>
    </source>
</evidence>
<dbReference type="CDD" id="cd09455">
    <property type="entry name" value="LIM1_Enigma_like_1"/>
    <property type="match status" value="1"/>
</dbReference>
<dbReference type="InterPro" id="IPR036034">
    <property type="entry name" value="PDZ_sf"/>
</dbReference>
<dbReference type="SMART" id="SM00132">
    <property type="entry name" value="LIM"/>
    <property type="match status" value="4"/>
</dbReference>
<dbReference type="SUPFAM" id="SSF50156">
    <property type="entry name" value="PDZ domain-like"/>
    <property type="match status" value="1"/>
</dbReference>
<dbReference type="Proteomes" id="UP000006672">
    <property type="component" value="Unassembled WGS sequence"/>
</dbReference>
<evidence type="ECO:0000259" key="8">
    <source>
        <dbReference type="PROSITE" id="PS50023"/>
    </source>
</evidence>
<dbReference type="PROSITE" id="PS00478">
    <property type="entry name" value="LIM_DOMAIN_1"/>
    <property type="match status" value="2"/>
</dbReference>
<protein>
    <submittedName>
        <fullName evidence="12">BMA-ALP-1</fullName>
    </submittedName>
</protein>
<dbReference type="EMBL" id="CAAKNF010000196">
    <property type="protein sequence ID" value="VIO87124.1"/>
    <property type="molecule type" value="Genomic_DNA"/>
</dbReference>
<dbReference type="OrthoDB" id="5911912at2759"/>
<accession>A0A8L7TC61</accession>
<evidence type="ECO:0000256" key="5">
    <source>
        <dbReference type="ARBA" id="ARBA00023038"/>
    </source>
</evidence>
<keyword evidence="11" id="KW-1185">Reference proteome</keyword>
<accession>A0A4E9EU71</accession>
<sequence>MAQAEMVTVRMSRGQMNTPWGFDIGPELTIINTIGGSLADRAGLLNGDVLVELEGHQNLNIELAKQLLSKTEHRVELVVHRTGGNMTHRIWQPSVTENTEYNKFQHSVFSVASTNTEKMGPPIVPLKVSLEHQNPESIAIPGFNVAAQPFGDHQEVKHLQYNSPMPLYSPQTAAEQYLQQTGGLFGTDPNLTKQMEVPSYLRSETLRLIQECERSKENGEQMIPVRPIKAGYETTRPKLKNISEVPMCFICGRNIKGVMCRAFDRTLHSDCFQCSTCGSSLKNQGHHFINDKFYCDVHGHQLRGGGGVARRNEIHWERSKMVPASDKNTLLTPYHPEITTGQSISISPTPWKTQSPISPSSRGVPPAATQYGHELNELRKEIYSSSMSSVNRDSYNKPSNVHEPQIELAKSRDILHAQSNRVSCCEDCKQEIRDAYVLANGLAYCPDHFICSNKLCGRKLLDIGFVEEKGHKYCERCFETEIAPRCAKCNQPIIADCLNALQKQWHPHCFACTYCHNPFGNSAFFLEQGQPYCETGKLVTLFYFLNLHKTAEHWNTLFTTKCVSCHYPIEAGDRWVEALGVAFHSTCFNCTSCNVNLEGESFYAKNGAPYCKLHA</sequence>
<dbReference type="InterPro" id="IPR001478">
    <property type="entry name" value="PDZ"/>
</dbReference>
<dbReference type="FunFam" id="2.10.110.10:FF:000020">
    <property type="entry name" value="PDZ and LIM domain protein 5"/>
    <property type="match status" value="1"/>
</dbReference>
<evidence type="ECO:0000313" key="12">
    <source>
        <dbReference type="WBParaSite" id="Bm5725.1"/>
    </source>
</evidence>
<reference evidence="12" key="3">
    <citation type="submission" date="2022-04" db="UniProtKB">
        <authorList>
            <consortium name="WormBaseParasite"/>
        </authorList>
    </citation>
    <scope>IDENTIFICATION</scope>
</reference>
<dbReference type="PANTHER" id="PTHR24214:SF38">
    <property type="entry name" value="PDZ AND LIM DOMAIN PROTEIN ZASP-RELATED"/>
    <property type="match status" value="1"/>
</dbReference>
<dbReference type="GO" id="GO:0030018">
    <property type="term" value="C:Z disc"/>
    <property type="evidence" value="ECO:0007669"/>
    <property type="project" value="TreeGrafter"/>
</dbReference>
<dbReference type="GO" id="GO:0001725">
    <property type="term" value="C:stress fiber"/>
    <property type="evidence" value="ECO:0007669"/>
    <property type="project" value="TreeGrafter"/>
</dbReference>
<dbReference type="SMART" id="SM00735">
    <property type="entry name" value="ZM"/>
    <property type="match status" value="1"/>
</dbReference>
<dbReference type="FunFam" id="2.10.110.10:FF:000069">
    <property type="entry name" value="Uncharacterized protein, isoform Z"/>
    <property type="match status" value="1"/>
</dbReference>
<dbReference type="SUPFAM" id="SSF57716">
    <property type="entry name" value="Glucocorticoid receptor-like (DNA-binding domain)"/>
    <property type="match status" value="3"/>
</dbReference>
<dbReference type="CDD" id="cd09360">
    <property type="entry name" value="LIM_ALP_like"/>
    <property type="match status" value="1"/>
</dbReference>
<feature type="domain" description="LIM zinc-binding" evidence="8">
    <location>
        <begin position="560"/>
        <end position="615"/>
    </location>
</feature>
<dbReference type="GO" id="GO:0030036">
    <property type="term" value="P:actin cytoskeleton organization"/>
    <property type="evidence" value="ECO:0007669"/>
    <property type="project" value="TreeGrafter"/>
</dbReference>
<dbReference type="GO" id="GO:0061061">
    <property type="term" value="P:muscle structure development"/>
    <property type="evidence" value="ECO:0007669"/>
    <property type="project" value="TreeGrafter"/>
</dbReference>
<dbReference type="InterPro" id="IPR050604">
    <property type="entry name" value="PDZ-LIM_domain"/>
</dbReference>
<name>A0A4E9EU71_BRUMA</name>
<proteinExistence type="predicted"/>
<dbReference type="SMART" id="SM00228">
    <property type="entry name" value="PDZ"/>
    <property type="match status" value="1"/>
</dbReference>
<dbReference type="CTD" id="6102420"/>
<dbReference type="PROSITE" id="PS50106">
    <property type="entry name" value="PDZ"/>
    <property type="match status" value="1"/>
</dbReference>
<reference evidence="10" key="2">
    <citation type="submission" date="2019-04" db="EMBL/GenBank/DDBJ databases">
        <authorList>
            <person name="Howe K."/>
            <person name="Paulini M."/>
            <person name="Williams G."/>
        </authorList>
    </citation>
    <scope>NUCLEOTIDE SEQUENCE [LARGE SCALE GENOMIC DNA]</scope>
    <source>
        <strain evidence="10">FR3</strain>
    </source>
</reference>
<keyword evidence="2" id="KW-0963">Cytoplasm</keyword>
<keyword evidence="3 6" id="KW-0479">Metal-binding</keyword>
<dbReference type="PROSITE" id="PS50023">
    <property type="entry name" value="LIM_DOMAIN_2"/>
    <property type="match status" value="3"/>
</dbReference>
<dbReference type="GO" id="GO:0046872">
    <property type="term" value="F:metal ion binding"/>
    <property type="evidence" value="ECO:0007669"/>
    <property type="project" value="UniProtKB-KW"/>
</dbReference>
<evidence type="ECO:0000256" key="6">
    <source>
        <dbReference type="PROSITE-ProRule" id="PRU00125"/>
    </source>
</evidence>
<dbReference type="GO" id="GO:0005912">
    <property type="term" value="C:adherens junction"/>
    <property type="evidence" value="ECO:0007669"/>
    <property type="project" value="TreeGrafter"/>
</dbReference>
<evidence type="ECO:0000313" key="11">
    <source>
        <dbReference type="Proteomes" id="UP000006672"/>
    </source>
</evidence>
<dbReference type="GO" id="GO:0031941">
    <property type="term" value="C:filamentous actin"/>
    <property type="evidence" value="ECO:0007669"/>
    <property type="project" value="TreeGrafter"/>
</dbReference>
<reference evidence="11" key="1">
    <citation type="journal article" date="2007" name="Science">
        <title>Draft genome of the filarial nematode parasite Brugia malayi.</title>
        <authorList>
            <person name="Ghedin E."/>
            <person name="Wang S."/>
            <person name="Spiro D."/>
            <person name="Caler E."/>
            <person name="Zhao Q."/>
            <person name="Crabtree J."/>
            <person name="Allen J.E."/>
            <person name="Delcher A.L."/>
            <person name="Guiliano D.B."/>
            <person name="Miranda-Saavedra D."/>
            <person name="Angiuoli S.V."/>
            <person name="Creasy T."/>
            <person name="Amedeo P."/>
            <person name="Haas B."/>
            <person name="El-Sayed N.M."/>
            <person name="Wortman J.R."/>
            <person name="Feldblyum T."/>
            <person name="Tallon L."/>
            <person name="Schatz M."/>
            <person name="Shumway M."/>
            <person name="Koo H."/>
            <person name="Salzberg S.L."/>
            <person name="Schobel S."/>
            <person name="Pertea M."/>
            <person name="Pop M."/>
            <person name="White O."/>
            <person name="Barton G.J."/>
            <person name="Carlow C.K."/>
            <person name="Crawford M.J."/>
            <person name="Daub J."/>
            <person name="Dimmic M.W."/>
            <person name="Estes C.F."/>
            <person name="Foster J.M."/>
            <person name="Ganatra M."/>
            <person name="Gregory W.F."/>
            <person name="Johnson N.M."/>
            <person name="Jin J."/>
            <person name="Komuniecki R."/>
            <person name="Korf I."/>
            <person name="Kumar S."/>
            <person name="Laney S."/>
            <person name="Li B.W."/>
            <person name="Li W."/>
            <person name="Lindblom T.H."/>
            <person name="Lustigman S."/>
            <person name="Ma D."/>
            <person name="Maina C.V."/>
            <person name="Martin D.M."/>
            <person name="McCarter J.P."/>
            <person name="McReynolds L."/>
            <person name="Mitreva M."/>
            <person name="Nutman T.B."/>
            <person name="Parkinson J."/>
            <person name="Peregrin-Alvarez J.M."/>
            <person name="Poole C."/>
            <person name="Ren Q."/>
            <person name="Saunders L."/>
            <person name="Sluder A.E."/>
            <person name="Smith K."/>
            <person name="Stanke M."/>
            <person name="Unnasch T.R."/>
            <person name="Ware J."/>
            <person name="Wei A.D."/>
            <person name="Weil G."/>
            <person name="Williams D.J."/>
            <person name="Zhang Y."/>
            <person name="Williams S.A."/>
            <person name="Fraser-Liggett C."/>
            <person name="Slatko B."/>
            <person name="Blaxter M.L."/>
            <person name="Scott A.L."/>
        </authorList>
    </citation>
    <scope>NUCLEOTIDE SEQUENCE</scope>
    <source>
        <strain evidence="11">FR3</strain>
    </source>
</reference>
<organism evidence="10">
    <name type="scientific">Brugia malayi</name>
    <name type="common">Filarial nematode worm</name>
    <dbReference type="NCBI Taxonomy" id="6279"/>
    <lineage>
        <taxon>Eukaryota</taxon>
        <taxon>Metazoa</taxon>
        <taxon>Ecdysozoa</taxon>
        <taxon>Nematoda</taxon>
        <taxon>Chromadorea</taxon>
        <taxon>Rhabditida</taxon>
        <taxon>Spirurina</taxon>
        <taxon>Spiruromorpha</taxon>
        <taxon>Filarioidea</taxon>
        <taxon>Onchocercidae</taxon>
        <taxon>Brugia</taxon>
    </lineage>
</organism>
<gene>
    <name evidence="10" type="primary">Bma-alp-1</name>
    <name evidence="10" type="ORF">BM_BM5725</name>
</gene>
<dbReference type="GO" id="GO:0051371">
    <property type="term" value="F:muscle alpha-actinin binding"/>
    <property type="evidence" value="ECO:0007669"/>
    <property type="project" value="TreeGrafter"/>
</dbReference>
<dbReference type="AlphaFoldDB" id="A0A4E9EU71"/>
<feature type="domain" description="PDZ" evidence="9">
    <location>
        <begin position="8"/>
        <end position="83"/>
    </location>
</feature>
<dbReference type="GO" id="GO:0003779">
    <property type="term" value="F:actin binding"/>
    <property type="evidence" value="ECO:0007669"/>
    <property type="project" value="TreeGrafter"/>
</dbReference>
<evidence type="ECO:0000259" key="9">
    <source>
        <dbReference type="PROSITE" id="PS50106"/>
    </source>
</evidence>
<feature type="region of interest" description="Disordered" evidence="7">
    <location>
        <begin position="342"/>
        <end position="366"/>
    </location>
</feature>
<keyword evidence="4 6" id="KW-0862">Zinc</keyword>
<feature type="domain" description="LIM zinc-binding" evidence="8">
    <location>
        <begin position="246"/>
        <end position="305"/>
    </location>
</feature>
<dbReference type="Pfam" id="PF00412">
    <property type="entry name" value="LIM"/>
    <property type="match status" value="4"/>
</dbReference>
<dbReference type="WBParaSite" id="Bm5725.1">
    <property type="protein sequence ID" value="Bm5725.1"/>
    <property type="gene ID" value="WBGene00225986"/>
</dbReference>
<dbReference type="InterPro" id="IPR001781">
    <property type="entry name" value="Znf_LIM"/>
</dbReference>
<evidence type="ECO:0000256" key="7">
    <source>
        <dbReference type="SAM" id="MobiDB-lite"/>
    </source>
</evidence>
<evidence type="ECO:0000256" key="4">
    <source>
        <dbReference type="ARBA" id="ARBA00022833"/>
    </source>
</evidence>
<dbReference type="KEGG" id="bmy:BM_BM5725"/>
<dbReference type="Gene3D" id="2.10.110.10">
    <property type="entry name" value="Cysteine Rich Protein"/>
    <property type="match status" value="4"/>
</dbReference>
<feature type="domain" description="LIM zinc-binding" evidence="8">
    <location>
        <begin position="484"/>
        <end position="543"/>
    </location>
</feature>
<dbReference type="Gene3D" id="2.30.42.10">
    <property type="match status" value="1"/>
</dbReference>
<feature type="compositionally biased region" description="Polar residues" evidence="7">
    <location>
        <begin position="342"/>
        <end position="361"/>
    </location>
</feature>
<evidence type="ECO:0000256" key="2">
    <source>
        <dbReference type="ARBA" id="ARBA00022490"/>
    </source>
</evidence>
<dbReference type="RefSeq" id="XP_042929946.1">
    <property type="nucleotide sequence ID" value="XM_043074012.1"/>
</dbReference>
<evidence type="ECO:0000313" key="10">
    <source>
        <dbReference type="EMBL" id="VIO87124.1"/>
    </source>
</evidence>
<dbReference type="GeneID" id="6102420"/>
<comment type="subcellular location">
    <subcellularLocation>
        <location evidence="1">Cytoplasm</location>
    </subcellularLocation>
</comment>
<dbReference type="CDD" id="cd09461">
    <property type="entry name" value="LIM3_Enigma_like_1"/>
    <property type="match status" value="1"/>
</dbReference>